<protein>
    <submittedName>
        <fullName evidence="4">Ubiquinone biosynthesis protein UbiB</fullName>
    </submittedName>
</protein>
<dbReference type="Gene3D" id="1.10.510.10">
    <property type="entry name" value="Transferase(Phosphotransferase) domain 1"/>
    <property type="match status" value="1"/>
</dbReference>
<comment type="similarity">
    <text evidence="1">Belongs to the protein kinase superfamily. ADCK protein kinase family.</text>
</comment>
<keyword evidence="5" id="KW-1185">Reference proteome</keyword>
<dbReference type="CDD" id="cd05121">
    <property type="entry name" value="ABC1_ADCK3-like"/>
    <property type="match status" value="1"/>
</dbReference>
<feature type="transmembrane region" description="Helical" evidence="2">
    <location>
        <begin position="589"/>
        <end position="615"/>
    </location>
</feature>
<dbReference type="PANTHER" id="PTHR10566">
    <property type="entry name" value="CHAPERONE-ACTIVITY OF BC1 COMPLEX CABC1 -RELATED"/>
    <property type="match status" value="1"/>
</dbReference>
<dbReference type="Pfam" id="PF03109">
    <property type="entry name" value="ABC1"/>
    <property type="match status" value="1"/>
</dbReference>
<keyword evidence="2" id="KW-1133">Transmembrane helix</keyword>
<dbReference type="EMBL" id="BMKX01000001">
    <property type="protein sequence ID" value="GGJ50933.1"/>
    <property type="molecule type" value="Genomic_DNA"/>
</dbReference>
<dbReference type="GeneID" id="303303076"/>
<feature type="transmembrane region" description="Helical" evidence="2">
    <location>
        <begin position="31"/>
        <end position="51"/>
    </location>
</feature>
<evidence type="ECO:0000259" key="3">
    <source>
        <dbReference type="PROSITE" id="PS50011"/>
    </source>
</evidence>
<reference evidence="5" key="1">
    <citation type="journal article" date="2019" name="Int. J. Syst. Evol. Microbiol.">
        <title>The Global Catalogue of Microorganisms (GCM) 10K type strain sequencing project: providing services to taxonomists for standard genome sequencing and annotation.</title>
        <authorList>
            <consortium name="The Broad Institute Genomics Platform"/>
            <consortium name="The Broad Institute Genome Sequencing Center for Infectious Disease"/>
            <person name="Wu L."/>
            <person name="Ma J."/>
        </authorList>
    </citation>
    <scope>NUCLEOTIDE SEQUENCE [LARGE SCALE GENOMIC DNA]</scope>
    <source>
        <strain evidence="5">CGMCC 1.3685</strain>
    </source>
</reference>
<dbReference type="PROSITE" id="PS50011">
    <property type="entry name" value="PROTEIN_KINASE_DOM"/>
    <property type="match status" value="1"/>
</dbReference>
<dbReference type="SUPFAM" id="SSF56112">
    <property type="entry name" value="Protein kinase-like (PK-like)"/>
    <property type="match status" value="1"/>
</dbReference>
<evidence type="ECO:0000313" key="5">
    <source>
        <dbReference type="Proteomes" id="UP000606115"/>
    </source>
</evidence>
<sequence>MEFAEIAGRILLASLVAVIFIVVLAMFVRRLLGVTVGLGRIIVAGVLGLGAEVVFESRFIWQDPDASWQLIPVQIGIVLLVASLFLMLAELVIPTGTIVRPDKWVTSTRNRLARTRRYSEVTRIALSHGLLPARRPNLANTAQAAEDRTTAGRSLRMALQESGVTFVKFGQVLSTRPELFPTEYIDELSKLQQNVAPEPWENIREVITAELGMELEEAFAHVDPEPLAAASIGQVHTARLHGGEVVAVKVQRPGVQPLVERDLDIALRMAQTLEHSTEWGRSLGLYKVAEGFSQSLRDELDYELEAMNIQALRTTSLQYPETERVGIPEHYPRLSTKRVLVMEMVAGHTLSEPGTVERYSDTVRKAQASALFRSLMHQIMDDGVFHADLHPGNIVLRPDGSATLLDFGSVGRLDAELRELISEVLLAFYRGDSRTIADALLSMVPIPEDFDELLLRRELSHFMSRHMGPGAELKAEVFTLLVGLLAKHRLAVPAELTLAFRAVAVLEGTLRLLAPGFDLLTEAKEYGETRLRSSLRPSSITEALNNEVLTLLPMLRRLPRRIDTLTGDLESGRLSINMRLLAHPQDRKLLVSLVHEGILTFLAGVTGIMATILLVNGGGPMVTSSMSLFQLFGYTLVAVASVFILRVVFDLFRRRKGD</sequence>
<feature type="domain" description="Protein kinase" evidence="3">
    <location>
        <begin position="221"/>
        <end position="602"/>
    </location>
</feature>
<organism evidence="4 5">
    <name type="scientific">Glutamicibacter ardleyensis</name>
    <dbReference type="NCBI Taxonomy" id="225894"/>
    <lineage>
        <taxon>Bacteria</taxon>
        <taxon>Bacillati</taxon>
        <taxon>Actinomycetota</taxon>
        <taxon>Actinomycetes</taxon>
        <taxon>Micrococcales</taxon>
        <taxon>Micrococcaceae</taxon>
        <taxon>Glutamicibacter</taxon>
    </lineage>
</organism>
<evidence type="ECO:0000313" key="4">
    <source>
        <dbReference type="EMBL" id="GGJ50933.1"/>
    </source>
</evidence>
<feature type="transmembrane region" description="Helical" evidence="2">
    <location>
        <begin position="627"/>
        <end position="649"/>
    </location>
</feature>
<feature type="transmembrane region" description="Helical" evidence="2">
    <location>
        <begin position="71"/>
        <end position="93"/>
    </location>
</feature>
<comment type="caution">
    <text evidence="4">The sequence shown here is derived from an EMBL/GenBank/DDBJ whole genome shotgun (WGS) entry which is preliminary data.</text>
</comment>
<feature type="transmembrane region" description="Helical" evidence="2">
    <location>
        <begin position="6"/>
        <end position="24"/>
    </location>
</feature>
<keyword evidence="2" id="KW-0812">Transmembrane</keyword>
<name>A0ABQ2D9U5_9MICC</name>
<gene>
    <name evidence="4" type="primary">ubiB</name>
    <name evidence="4" type="ORF">GCM10007173_06830</name>
</gene>
<evidence type="ECO:0000256" key="2">
    <source>
        <dbReference type="SAM" id="Phobius"/>
    </source>
</evidence>
<keyword evidence="4" id="KW-0830">Ubiquinone</keyword>
<dbReference type="InterPro" id="IPR000719">
    <property type="entry name" value="Prot_kinase_dom"/>
</dbReference>
<dbReference type="PANTHER" id="PTHR10566:SF113">
    <property type="entry name" value="PROTEIN ACTIVITY OF BC1 COMPLEX KINASE 7, CHLOROPLASTIC"/>
    <property type="match status" value="1"/>
</dbReference>
<dbReference type="InterPro" id="IPR050154">
    <property type="entry name" value="UbiB_kinase"/>
</dbReference>
<evidence type="ECO:0000256" key="1">
    <source>
        <dbReference type="ARBA" id="ARBA00009670"/>
    </source>
</evidence>
<keyword evidence="2" id="KW-0472">Membrane</keyword>
<dbReference type="SMART" id="SM00220">
    <property type="entry name" value="S_TKc"/>
    <property type="match status" value="1"/>
</dbReference>
<dbReference type="Proteomes" id="UP000606115">
    <property type="component" value="Unassembled WGS sequence"/>
</dbReference>
<dbReference type="RefSeq" id="WP_188683682.1">
    <property type="nucleotide sequence ID" value="NZ_BMKX01000001.1"/>
</dbReference>
<dbReference type="InterPro" id="IPR004147">
    <property type="entry name" value="ABC1_dom"/>
</dbReference>
<dbReference type="InterPro" id="IPR011009">
    <property type="entry name" value="Kinase-like_dom_sf"/>
</dbReference>
<proteinExistence type="inferred from homology"/>
<accession>A0ABQ2D9U5</accession>